<dbReference type="AlphaFoldDB" id="A0A7W4IH39"/>
<comment type="caution">
    <text evidence="1">The sequence shown here is derived from an EMBL/GenBank/DDBJ whole genome shotgun (WGS) entry which is preliminary data.</text>
</comment>
<evidence type="ECO:0008006" key="3">
    <source>
        <dbReference type="Google" id="ProtNLM"/>
    </source>
</evidence>
<protein>
    <recommendedName>
        <fullName evidence="3">Transposase</fullName>
    </recommendedName>
</protein>
<proteinExistence type="predicted"/>
<gene>
    <name evidence="1" type="ORF">HLH48_21805</name>
</gene>
<reference evidence="1 2" key="1">
    <citation type="submission" date="2020-04" db="EMBL/GenBank/DDBJ databases">
        <title>Description of novel Gluconacetobacter.</title>
        <authorList>
            <person name="Sombolestani A."/>
        </authorList>
    </citation>
    <scope>NUCLEOTIDE SEQUENCE [LARGE SCALE GENOMIC DNA]</scope>
    <source>
        <strain evidence="1 2">LMG 19747</strain>
    </source>
</reference>
<name>A0A7W4IH39_9PROT</name>
<evidence type="ECO:0000313" key="1">
    <source>
        <dbReference type="EMBL" id="MBB2162743.1"/>
    </source>
</evidence>
<evidence type="ECO:0000313" key="2">
    <source>
        <dbReference type="Proteomes" id="UP000589085"/>
    </source>
</evidence>
<sequence>MAAELKRSRRENEILKQQRDILKRATFFCQGGKSMSFKFIDQAKEVFPAERLCRVPGVSTSGYFAWRSRPAGRRQREDMVLLAHVRAACAGSNETYGISRLPVF</sequence>
<accession>A0A7W4IH39</accession>
<dbReference type="EMBL" id="JABEQJ010000051">
    <property type="protein sequence ID" value="MBB2162743.1"/>
    <property type="molecule type" value="Genomic_DNA"/>
</dbReference>
<organism evidence="1 2">
    <name type="scientific">Gluconacetobacter sacchari</name>
    <dbReference type="NCBI Taxonomy" id="92759"/>
    <lineage>
        <taxon>Bacteria</taxon>
        <taxon>Pseudomonadati</taxon>
        <taxon>Pseudomonadota</taxon>
        <taxon>Alphaproteobacteria</taxon>
        <taxon>Acetobacterales</taxon>
        <taxon>Acetobacteraceae</taxon>
        <taxon>Gluconacetobacter</taxon>
    </lineage>
</organism>
<dbReference type="Proteomes" id="UP000589085">
    <property type="component" value="Unassembled WGS sequence"/>
</dbReference>